<accession>A0ABW7T9V8</accession>
<dbReference type="EMBL" id="JBIRRB010000011">
    <property type="protein sequence ID" value="MFI0914315.1"/>
    <property type="molecule type" value="Genomic_DNA"/>
</dbReference>
<dbReference type="InterPro" id="IPR006427">
    <property type="entry name" value="Portal_HK97"/>
</dbReference>
<organism evidence="2 3">
    <name type="scientific">Streptomyces abikoensis</name>
    <dbReference type="NCBI Taxonomy" id="97398"/>
    <lineage>
        <taxon>Bacteria</taxon>
        <taxon>Bacillati</taxon>
        <taxon>Actinomycetota</taxon>
        <taxon>Actinomycetes</taxon>
        <taxon>Kitasatosporales</taxon>
        <taxon>Streptomycetaceae</taxon>
        <taxon>Streptomyces</taxon>
    </lineage>
</organism>
<name>A0ABW7T9V8_9ACTN</name>
<dbReference type="Proteomes" id="UP001611162">
    <property type="component" value="Unassembled WGS sequence"/>
</dbReference>
<protein>
    <submittedName>
        <fullName evidence="2">Phage portal protein</fullName>
    </submittedName>
</protein>
<keyword evidence="3" id="KW-1185">Reference proteome</keyword>
<evidence type="ECO:0000256" key="1">
    <source>
        <dbReference type="SAM" id="MobiDB-lite"/>
    </source>
</evidence>
<comment type="caution">
    <text evidence="2">The sequence shown here is derived from an EMBL/GenBank/DDBJ whole genome shotgun (WGS) entry which is preliminary data.</text>
</comment>
<dbReference type="InterPro" id="IPR006944">
    <property type="entry name" value="Phage/GTA_portal"/>
</dbReference>
<evidence type="ECO:0000313" key="2">
    <source>
        <dbReference type="EMBL" id="MFI0914315.1"/>
    </source>
</evidence>
<dbReference type="RefSeq" id="WP_397614308.1">
    <property type="nucleotide sequence ID" value="NZ_JBIRRB010000011.1"/>
</dbReference>
<evidence type="ECO:0000313" key="3">
    <source>
        <dbReference type="Proteomes" id="UP001611162"/>
    </source>
</evidence>
<dbReference type="Pfam" id="PF04860">
    <property type="entry name" value="Phage_portal"/>
    <property type="match status" value="1"/>
</dbReference>
<dbReference type="NCBIfam" id="TIGR01537">
    <property type="entry name" value="portal_HK97"/>
    <property type="match status" value="1"/>
</dbReference>
<proteinExistence type="predicted"/>
<feature type="region of interest" description="Disordered" evidence="1">
    <location>
        <begin position="560"/>
        <end position="601"/>
    </location>
</feature>
<reference evidence="2 3" key="1">
    <citation type="submission" date="2024-10" db="EMBL/GenBank/DDBJ databases">
        <title>The Natural Products Discovery Center: Release of the First 8490 Sequenced Strains for Exploring Actinobacteria Biosynthetic Diversity.</title>
        <authorList>
            <person name="Kalkreuter E."/>
            <person name="Kautsar S.A."/>
            <person name="Yang D."/>
            <person name="Bader C.D."/>
            <person name="Teijaro C.N."/>
            <person name="Fluegel L."/>
            <person name="Davis C.M."/>
            <person name="Simpson J.R."/>
            <person name="Lauterbach L."/>
            <person name="Steele A.D."/>
            <person name="Gui C."/>
            <person name="Meng S."/>
            <person name="Li G."/>
            <person name="Viehrig K."/>
            <person name="Ye F."/>
            <person name="Su P."/>
            <person name="Kiefer A.F."/>
            <person name="Nichols A."/>
            <person name="Cepeda A.J."/>
            <person name="Yan W."/>
            <person name="Fan B."/>
            <person name="Jiang Y."/>
            <person name="Adhikari A."/>
            <person name="Zheng C.-J."/>
            <person name="Schuster L."/>
            <person name="Cowan T.M."/>
            <person name="Smanski M.J."/>
            <person name="Chevrette M.G."/>
            <person name="De Carvalho L.P.S."/>
            <person name="Shen B."/>
        </authorList>
    </citation>
    <scope>NUCLEOTIDE SEQUENCE [LARGE SCALE GENOMIC DNA]</scope>
    <source>
        <strain evidence="2 3">NPDC020979</strain>
    </source>
</reference>
<gene>
    <name evidence="2" type="ORF">ACH4TF_28245</name>
</gene>
<sequence>MAFVVSSGQLTLTGASVLPSYAVLPIGASPWEYAQIWRCQPQVRTVVSFLARNIAQIGLHVFRRVSDTDRERLADHPLALLLAEPMPRMTAYRFIERLVSDLAVYDEAYWIKARVGERMQLLPVPPTLIRPRGGSWLAPEDYQAASGQRFALDEVVHFRGYSPEDLRHGASPVEALRALLLEDQESAKQRAAMWRSGARMTGVLTRPSDAPEWSTEEKRRFREMWRTFAAGGGAEGGTPILEDGMAYTPIAMSPEQAQYIEARKLTREEVAAAYHIPPPLVGILDHATYSNITEQHKILYQDTLGPWLQMIQQEIKVNLLPDLPDSQGVYVEFNIAEKMRGSFEEQAAAASTATGRPWMTVNEQRARFNLPQIDGGDSLITPLNVTDPAAAPKARGLARTKAARPDELGTFPDERDALTEALARWTRRQAGKLLAAAGAKDDGMPDLLTLWAAGRKERLAQLEALLADHGYRLAQVGAWEVLGAWNAEAEGWSADVMLAWVLAAAETHAAQHEEAGRKAVAAVAEEGGEQWREHLVAAAGAWEGVSRIRSTTAATELRSFGGHDAAGASGLKQKTWRTGGKNPRPSHRAQDGESVGLDDVFSNGLRWPGDGHGKAKETSNCNCTLDYARGD</sequence>